<keyword evidence="5" id="KW-1185">Reference proteome</keyword>
<protein>
    <submittedName>
        <fullName evidence="4">Dihydrodipicolinate synthase family protein</fullName>
    </submittedName>
</protein>
<keyword evidence="2" id="KW-0456">Lyase</keyword>
<name>A0A919SFX7_9ACTN</name>
<keyword evidence="3" id="KW-0704">Schiff base</keyword>
<dbReference type="AlphaFoldDB" id="A0A919SFX7"/>
<dbReference type="SUPFAM" id="SSF51569">
    <property type="entry name" value="Aldolase"/>
    <property type="match status" value="1"/>
</dbReference>
<evidence type="ECO:0000256" key="1">
    <source>
        <dbReference type="ARBA" id="ARBA00007592"/>
    </source>
</evidence>
<proteinExistence type="inferred from homology"/>
<dbReference type="RefSeq" id="WP_212997128.1">
    <property type="nucleotide sequence ID" value="NZ_BAAATW010000003.1"/>
</dbReference>
<dbReference type="PRINTS" id="PR00146">
    <property type="entry name" value="DHPICSNTHASE"/>
</dbReference>
<organism evidence="4 5">
    <name type="scientific">Winogradskya consettensis</name>
    <dbReference type="NCBI Taxonomy" id="113560"/>
    <lineage>
        <taxon>Bacteria</taxon>
        <taxon>Bacillati</taxon>
        <taxon>Actinomycetota</taxon>
        <taxon>Actinomycetes</taxon>
        <taxon>Micromonosporales</taxon>
        <taxon>Micromonosporaceae</taxon>
        <taxon>Winogradskya</taxon>
    </lineage>
</organism>
<dbReference type="InterPro" id="IPR013785">
    <property type="entry name" value="Aldolase_TIM"/>
</dbReference>
<evidence type="ECO:0000313" key="5">
    <source>
        <dbReference type="Proteomes" id="UP000680865"/>
    </source>
</evidence>
<dbReference type="PANTHER" id="PTHR12128:SF66">
    <property type="entry name" value="4-HYDROXY-2-OXOGLUTARATE ALDOLASE, MITOCHONDRIAL"/>
    <property type="match status" value="1"/>
</dbReference>
<dbReference type="EMBL" id="BOQP01000008">
    <property type="protein sequence ID" value="GIM70877.1"/>
    <property type="molecule type" value="Genomic_DNA"/>
</dbReference>
<gene>
    <name evidence="4" type="ORF">Aco04nite_22590</name>
</gene>
<dbReference type="SMART" id="SM01130">
    <property type="entry name" value="DHDPS"/>
    <property type="match status" value="1"/>
</dbReference>
<dbReference type="GO" id="GO:0008840">
    <property type="term" value="F:4-hydroxy-tetrahydrodipicolinate synthase activity"/>
    <property type="evidence" value="ECO:0007669"/>
    <property type="project" value="TreeGrafter"/>
</dbReference>
<dbReference type="InterPro" id="IPR002220">
    <property type="entry name" value="DapA-like"/>
</dbReference>
<evidence type="ECO:0000313" key="4">
    <source>
        <dbReference type="EMBL" id="GIM70877.1"/>
    </source>
</evidence>
<dbReference type="Gene3D" id="3.20.20.70">
    <property type="entry name" value="Aldolase class I"/>
    <property type="match status" value="1"/>
</dbReference>
<dbReference type="Proteomes" id="UP000680865">
    <property type="component" value="Unassembled WGS sequence"/>
</dbReference>
<dbReference type="PROSITE" id="PS00665">
    <property type="entry name" value="DHDPS_1"/>
    <property type="match status" value="1"/>
</dbReference>
<comment type="similarity">
    <text evidence="1">Belongs to the DapA family.</text>
</comment>
<reference evidence="4" key="1">
    <citation type="submission" date="2021-03" db="EMBL/GenBank/DDBJ databases">
        <title>Whole genome shotgun sequence of Actinoplanes consettensis NBRC 14913.</title>
        <authorList>
            <person name="Komaki H."/>
            <person name="Tamura T."/>
        </authorList>
    </citation>
    <scope>NUCLEOTIDE SEQUENCE</scope>
    <source>
        <strain evidence="4">NBRC 14913</strain>
    </source>
</reference>
<dbReference type="Pfam" id="PF00701">
    <property type="entry name" value="DHDPS"/>
    <property type="match status" value="1"/>
</dbReference>
<accession>A0A919SFX7</accession>
<evidence type="ECO:0000256" key="2">
    <source>
        <dbReference type="ARBA" id="ARBA00023239"/>
    </source>
</evidence>
<sequence>MTDPLWHGPAVALLNLFTADGSVDAPATAALAARVVGAGIRGVLVNGSTGEASALSDDERVALVAAVRASCPDVPVIAGASGEWAGQAVARVEAAVKAGADGVLVAPPRLGGDLDRYFEAVAAAAGDVPVLAYHYPPVAGGPVSVSALATLPVSGIKDSSGDPVRLGHELDLGGVVYTGSSALLGYAGWLGATGAIVAAANLVPEECLAAWDRDAAAQRAVLTAERTAKAQPGGYKTAVAARFGTSATRRIG</sequence>
<comment type="caution">
    <text evidence="4">The sequence shown here is derived from an EMBL/GenBank/DDBJ whole genome shotgun (WGS) entry which is preliminary data.</text>
</comment>
<dbReference type="InterPro" id="IPR020624">
    <property type="entry name" value="Schiff_base-form_aldolases_CS"/>
</dbReference>
<evidence type="ECO:0000256" key="3">
    <source>
        <dbReference type="ARBA" id="ARBA00023270"/>
    </source>
</evidence>
<dbReference type="PANTHER" id="PTHR12128">
    <property type="entry name" value="DIHYDRODIPICOLINATE SYNTHASE"/>
    <property type="match status" value="1"/>
</dbReference>
<dbReference type="CDD" id="cd00408">
    <property type="entry name" value="DHDPS-like"/>
    <property type="match status" value="1"/>
</dbReference>